<dbReference type="InterPro" id="IPR036866">
    <property type="entry name" value="RibonucZ/Hydroxyglut_hydro"/>
</dbReference>
<dbReference type="Proteomes" id="UP001333818">
    <property type="component" value="Unassembled WGS sequence"/>
</dbReference>
<dbReference type="PANTHER" id="PTHR30619">
    <property type="entry name" value="DNA INTERNALIZATION/COMPETENCE PROTEIN COMEC/REC2"/>
    <property type="match status" value="1"/>
</dbReference>
<evidence type="ECO:0000259" key="1">
    <source>
        <dbReference type="SMART" id="SM00849"/>
    </source>
</evidence>
<dbReference type="SMART" id="SM00849">
    <property type="entry name" value="Lactamase_B"/>
    <property type="match status" value="1"/>
</dbReference>
<dbReference type="Gene3D" id="3.60.15.10">
    <property type="entry name" value="Ribonuclease Z/Hydroxyacylglutathione hydrolase-like"/>
    <property type="match status" value="1"/>
</dbReference>
<reference evidence="2" key="1">
    <citation type="submission" date="2024-01" db="EMBL/GenBank/DDBJ databases">
        <title>Bank of Algae and Cyanobacteria of the Azores (BACA) strain genomes.</title>
        <authorList>
            <person name="Luz R."/>
            <person name="Cordeiro R."/>
            <person name="Fonseca A."/>
            <person name="Goncalves V."/>
        </authorList>
    </citation>
    <scope>NUCLEOTIDE SEQUENCE</scope>
    <source>
        <strain evidence="2">BACA0141</strain>
    </source>
</reference>
<gene>
    <name evidence="2" type="ORF">V2H45_23400</name>
</gene>
<comment type="caution">
    <text evidence="2">The sequence shown here is derived from an EMBL/GenBank/DDBJ whole genome shotgun (WGS) entry which is preliminary data.</text>
</comment>
<sequence>MMDSPELVILDVGHGNCSVLIDTKGTIIVDCADCSILTEFLELRKISQIEHVLVSHADRDHIEGVTSLLFDKTIKIRNIYVNPDPSKKNTVTWADFRLAIADAMSRGTQVLTSLTSSLTGSLDVGEVKVEVLAPSPVQALGGVGGKEFSDSNNHQRQLTSNSLSAVIGLLHNSHRAAILAGDLEQIGLDDLLANNTDIRASILVFPHHGGRPGSTEPKTFAQKICNHVSPKLVIFSNARGGSGNPREDIVQGVRLAALDTHIVCTQLSKKCADTTDSLNFSHLSGLPSEGAHASKCCGGSLSISLNGVETFKPDNLVQHKNFVDTLITSPLCRKSFSV</sequence>
<protein>
    <submittedName>
        <fullName evidence="2">MBL fold metallo-hydrolase</fullName>
    </submittedName>
</protein>
<dbReference type="Pfam" id="PF00753">
    <property type="entry name" value="Lactamase_B"/>
    <property type="match status" value="1"/>
</dbReference>
<name>A0AAW9PWS5_9CYAN</name>
<dbReference type="AlphaFoldDB" id="A0AAW9PWS5"/>
<dbReference type="InterPro" id="IPR052159">
    <property type="entry name" value="Competence_DNA_uptake"/>
</dbReference>
<evidence type="ECO:0000313" key="2">
    <source>
        <dbReference type="EMBL" id="MEE3719692.1"/>
    </source>
</evidence>
<feature type="domain" description="Metallo-beta-lactamase" evidence="1">
    <location>
        <begin position="14"/>
        <end position="208"/>
    </location>
</feature>
<proteinExistence type="predicted"/>
<dbReference type="InterPro" id="IPR001279">
    <property type="entry name" value="Metallo-B-lactamas"/>
</dbReference>
<dbReference type="PANTHER" id="PTHR30619:SF1">
    <property type="entry name" value="RECOMBINATION PROTEIN 2"/>
    <property type="match status" value="1"/>
</dbReference>
<evidence type="ECO:0000313" key="3">
    <source>
        <dbReference type="Proteomes" id="UP001333818"/>
    </source>
</evidence>
<dbReference type="SUPFAM" id="SSF56281">
    <property type="entry name" value="Metallo-hydrolase/oxidoreductase"/>
    <property type="match status" value="1"/>
</dbReference>
<keyword evidence="3" id="KW-1185">Reference proteome</keyword>
<dbReference type="EMBL" id="JAZBJZ010000159">
    <property type="protein sequence ID" value="MEE3719692.1"/>
    <property type="molecule type" value="Genomic_DNA"/>
</dbReference>
<organism evidence="2 3">
    <name type="scientific">Tumidithrix elongata BACA0141</name>
    <dbReference type="NCBI Taxonomy" id="2716417"/>
    <lineage>
        <taxon>Bacteria</taxon>
        <taxon>Bacillati</taxon>
        <taxon>Cyanobacteriota</taxon>
        <taxon>Cyanophyceae</taxon>
        <taxon>Pseudanabaenales</taxon>
        <taxon>Pseudanabaenaceae</taxon>
        <taxon>Tumidithrix</taxon>
        <taxon>Tumidithrix elongata</taxon>
    </lineage>
</organism>
<accession>A0AAW9PWS5</accession>